<proteinExistence type="predicted"/>
<dbReference type="AlphaFoldDB" id="A0A9W3CC79"/>
<sequence length="112" mass="12610">MISSVSDIFDSCVLHKLFIPLIEAKALFRDVGITFKCFKIIYIGRRTEGCEKGLTVASLPIRYLGMPLTSKAGYNISMHSCGRALQPKLIKRKLLGLIFAILKKNEDWVYVS</sequence>
<evidence type="ECO:0000313" key="2">
    <source>
        <dbReference type="RefSeq" id="XP_056849130.1"/>
    </source>
</evidence>
<evidence type="ECO:0000313" key="1">
    <source>
        <dbReference type="Proteomes" id="UP000504610"/>
    </source>
</evidence>
<dbReference type="Proteomes" id="UP000504610">
    <property type="component" value="Chromosome 8"/>
</dbReference>
<dbReference type="GeneID" id="108822775"/>
<dbReference type="KEGG" id="rsz:108822775"/>
<reference evidence="2" key="2">
    <citation type="submission" date="2025-08" db="UniProtKB">
        <authorList>
            <consortium name="RefSeq"/>
        </authorList>
    </citation>
    <scope>IDENTIFICATION</scope>
    <source>
        <tissue evidence="2">Leaf</tissue>
    </source>
</reference>
<reference evidence="1" key="1">
    <citation type="journal article" date="2019" name="Database">
        <title>The radish genome database (RadishGD): an integrated information resource for radish genomics.</title>
        <authorList>
            <person name="Yu H.J."/>
            <person name="Baek S."/>
            <person name="Lee Y.J."/>
            <person name="Cho A."/>
            <person name="Mun J.H."/>
        </authorList>
    </citation>
    <scope>NUCLEOTIDE SEQUENCE [LARGE SCALE GENOMIC DNA]</scope>
    <source>
        <strain evidence="1">cv. WK10039</strain>
    </source>
</reference>
<accession>A0A9W3CC79</accession>
<dbReference type="RefSeq" id="XP_056849130.1">
    <property type="nucleotide sequence ID" value="XM_056993150.1"/>
</dbReference>
<gene>
    <name evidence="2" type="primary">LOC108822775</name>
</gene>
<organism evidence="1 2">
    <name type="scientific">Raphanus sativus</name>
    <name type="common">Radish</name>
    <name type="synonym">Raphanus raphanistrum var. sativus</name>
    <dbReference type="NCBI Taxonomy" id="3726"/>
    <lineage>
        <taxon>Eukaryota</taxon>
        <taxon>Viridiplantae</taxon>
        <taxon>Streptophyta</taxon>
        <taxon>Embryophyta</taxon>
        <taxon>Tracheophyta</taxon>
        <taxon>Spermatophyta</taxon>
        <taxon>Magnoliopsida</taxon>
        <taxon>eudicotyledons</taxon>
        <taxon>Gunneridae</taxon>
        <taxon>Pentapetalae</taxon>
        <taxon>rosids</taxon>
        <taxon>malvids</taxon>
        <taxon>Brassicales</taxon>
        <taxon>Brassicaceae</taxon>
        <taxon>Brassiceae</taxon>
        <taxon>Raphanus</taxon>
    </lineage>
</organism>
<name>A0A9W3CC79_RAPSA</name>
<keyword evidence="1" id="KW-1185">Reference proteome</keyword>
<protein>
    <submittedName>
        <fullName evidence="2">Uncharacterized protein LOC108822775</fullName>
    </submittedName>
</protein>